<feature type="transmembrane region" description="Helical" evidence="1">
    <location>
        <begin position="422"/>
        <end position="441"/>
    </location>
</feature>
<feature type="transmembrane region" description="Helical" evidence="1">
    <location>
        <begin position="299"/>
        <end position="316"/>
    </location>
</feature>
<evidence type="ECO:0000256" key="1">
    <source>
        <dbReference type="SAM" id="Phobius"/>
    </source>
</evidence>
<feature type="transmembrane region" description="Helical" evidence="1">
    <location>
        <begin position="40"/>
        <end position="56"/>
    </location>
</feature>
<proteinExistence type="predicted"/>
<keyword evidence="3" id="KW-1185">Reference proteome</keyword>
<name>A0ABU7IT25_9FLAO</name>
<evidence type="ECO:0000313" key="3">
    <source>
        <dbReference type="Proteomes" id="UP001356308"/>
    </source>
</evidence>
<gene>
    <name evidence="2" type="ORF">V1I91_06400</name>
</gene>
<dbReference type="Proteomes" id="UP001356308">
    <property type="component" value="Unassembled WGS sequence"/>
</dbReference>
<feature type="transmembrane region" description="Helical" evidence="1">
    <location>
        <begin position="195"/>
        <end position="215"/>
    </location>
</feature>
<protein>
    <submittedName>
        <fullName evidence="2">Glycosyltransferase 87 family protein</fullName>
    </submittedName>
</protein>
<keyword evidence="1" id="KW-0472">Membrane</keyword>
<feature type="transmembrane region" description="Helical" evidence="1">
    <location>
        <begin position="365"/>
        <end position="391"/>
    </location>
</feature>
<dbReference type="Pfam" id="PF26314">
    <property type="entry name" value="MptA_B_family"/>
    <property type="match status" value="1"/>
</dbReference>
<comment type="caution">
    <text evidence="2">The sequence shown here is derived from an EMBL/GenBank/DDBJ whole genome shotgun (WGS) entry which is preliminary data.</text>
</comment>
<sequence length="447" mass="52199">MSRRFTTYLQLHKLPLLFALFSLIFYYSLAYQVERTDFIKLITLFAALFFFCWKLIQFEKWNYRFLLVTGILARLVFIALEPHLSQDFYRFIWDGELVSHFINPYLEIPNSLIEQKNLFIANAQELYQGMGGLSARHYSSYPPLNQLFFALAALFGGKSIMGSIMVMRLTIILADLGIFYFGRKLLKNLNRSPHLIFWYFLNPLVIAELTGNLHFEGVMLFFLVWSLYLLSQNKWQLAGIALGCSISVKLVPLLFLPLFLKYLGIKKSILFYGIAIITTLVLFIPFYSPEFISNYSQTVGLWFSNFEFNAGFYNIIKHIAIYFDEKPWEFIKSYGKITPYATILCALLFAFFRDNKNLLSLMGSMMWLLTIYYMISTTVHPWYIITLVLLASFNSYKYPIIWSGVIVLSYFAYSQVNDKENLWLLALEYTIVLGILVYDVIAHTNKK</sequence>
<reference evidence="2 3" key="1">
    <citation type="submission" date="2024-01" db="EMBL/GenBank/DDBJ databases">
        <title>Maribacter spp. originated from different algae showed divergent polysaccharides utilization ability.</title>
        <authorList>
            <person name="Wang H."/>
            <person name="Wu Y."/>
        </authorList>
    </citation>
    <scope>NUCLEOTIDE SEQUENCE [LARGE SCALE GENOMIC DNA]</scope>
    <source>
        <strain evidence="2 3">PR1</strain>
    </source>
</reference>
<organism evidence="2 3">
    <name type="scientific">Maribacter cobaltidurans</name>
    <dbReference type="NCBI Taxonomy" id="1178778"/>
    <lineage>
        <taxon>Bacteria</taxon>
        <taxon>Pseudomonadati</taxon>
        <taxon>Bacteroidota</taxon>
        <taxon>Flavobacteriia</taxon>
        <taxon>Flavobacteriales</taxon>
        <taxon>Flavobacteriaceae</taxon>
        <taxon>Maribacter</taxon>
    </lineage>
</organism>
<feature type="transmembrane region" description="Helical" evidence="1">
    <location>
        <begin position="63"/>
        <end position="80"/>
    </location>
</feature>
<accession>A0ABU7IT25</accession>
<feature type="transmembrane region" description="Helical" evidence="1">
    <location>
        <begin position="269"/>
        <end position="287"/>
    </location>
</feature>
<dbReference type="RefSeq" id="WP_272650505.1">
    <property type="nucleotide sequence ID" value="NZ_JAZDDG010000002.1"/>
</dbReference>
<evidence type="ECO:0000313" key="2">
    <source>
        <dbReference type="EMBL" id="MEE1975691.1"/>
    </source>
</evidence>
<keyword evidence="1" id="KW-0812">Transmembrane</keyword>
<feature type="transmembrane region" description="Helical" evidence="1">
    <location>
        <begin position="398"/>
        <end position="416"/>
    </location>
</feature>
<feature type="transmembrane region" description="Helical" evidence="1">
    <location>
        <begin position="235"/>
        <end position="260"/>
    </location>
</feature>
<keyword evidence="1" id="KW-1133">Transmembrane helix</keyword>
<feature type="transmembrane region" description="Helical" evidence="1">
    <location>
        <begin position="337"/>
        <end position="353"/>
    </location>
</feature>
<dbReference type="EMBL" id="JAZDDG010000002">
    <property type="protein sequence ID" value="MEE1975691.1"/>
    <property type="molecule type" value="Genomic_DNA"/>
</dbReference>
<feature type="transmembrane region" description="Helical" evidence="1">
    <location>
        <begin position="147"/>
        <end position="174"/>
    </location>
</feature>